<comment type="catalytic activity">
    <reaction evidence="9">
        <text>L-arginine + 2-oxoglutarate + O2 = guanidine + L-glutamate 5-semialdehyde + succinate + CO2</text>
        <dbReference type="Rhea" id="RHEA:31535"/>
        <dbReference type="ChEBI" id="CHEBI:15379"/>
        <dbReference type="ChEBI" id="CHEBI:16526"/>
        <dbReference type="ChEBI" id="CHEBI:16810"/>
        <dbReference type="ChEBI" id="CHEBI:30031"/>
        <dbReference type="ChEBI" id="CHEBI:30087"/>
        <dbReference type="ChEBI" id="CHEBI:32682"/>
        <dbReference type="ChEBI" id="CHEBI:58066"/>
        <dbReference type="EC" id="1.14.20.7"/>
    </reaction>
</comment>
<organism evidence="12 13">
    <name type="scientific">Tectimicrobiota bacterium</name>
    <dbReference type="NCBI Taxonomy" id="2528274"/>
    <lineage>
        <taxon>Bacteria</taxon>
        <taxon>Pseudomonadati</taxon>
        <taxon>Nitrospinota/Tectimicrobiota group</taxon>
        <taxon>Candidatus Tectimicrobiota</taxon>
    </lineage>
</organism>
<evidence type="ECO:0000256" key="2">
    <source>
        <dbReference type="ARBA" id="ARBA00012293"/>
    </source>
</evidence>
<name>A0A938B496_UNCTE</name>
<proteinExistence type="inferred from homology"/>
<reference evidence="12" key="1">
    <citation type="submission" date="2019-03" db="EMBL/GenBank/DDBJ databases">
        <title>Lake Tanganyika Metagenome-Assembled Genomes (MAGs).</title>
        <authorList>
            <person name="Tran P."/>
        </authorList>
    </citation>
    <scope>NUCLEOTIDE SEQUENCE</scope>
    <source>
        <strain evidence="12">K_DeepCast_65m_m2_066</strain>
    </source>
</reference>
<sequence length="343" mass="38591">MATAQAPQYDTAETSTATFTVPILDLGPYLRHDAGALTRLAGELREALEHIGFFFIVNHGIPQTLIDRVFAEAARFHALSLDEKMALSLSASNTGYLSLGQSRSRASTLDGHKKPNLNAAFFMKRDRTPDDPDVVSGKPLRGLNQWPQHLPGYRETLLEYFQAMEHLGKRLVPLYAVALDLPADYFAEFFREPQVTLRLSHYPVMEHDAHQYGLAPHTDSGFMTLLPQNDVPGLAIRPEGYDWMEPPVLPGSFLVNSGDILRRWTNDRFLSTSHRVLNSSGRDRYAIPYFFDPNTDTVIECLPTCQGPDHPAQYPPVTYESYLLWFTSSNYHTEATQPVAPRP</sequence>
<dbReference type="PROSITE" id="PS51471">
    <property type="entry name" value="FE2OG_OXY"/>
    <property type="match status" value="1"/>
</dbReference>
<dbReference type="PANTHER" id="PTHR47990">
    <property type="entry name" value="2-OXOGLUTARATE (2OG) AND FE(II)-DEPENDENT OXYGENASE SUPERFAMILY PROTEIN-RELATED"/>
    <property type="match status" value="1"/>
</dbReference>
<dbReference type="InterPro" id="IPR026992">
    <property type="entry name" value="DIOX_N"/>
</dbReference>
<dbReference type="InterPro" id="IPR005123">
    <property type="entry name" value="Oxoglu/Fe-dep_dioxygenase_dom"/>
</dbReference>
<keyword evidence="5" id="KW-0266">Ethylene biosynthesis</keyword>
<evidence type="ECO:0000256" key="6">
    <source>
        <dbReference type="ARBA" id="ARBA00031011"/>
    </source>
</evidence>
<evidence type="ECO:0000256" key="1">
    <source>
        <dbReference type="ARBA" id="ARBA00004767"/>
    </source>
</evidence>
<comment type="pathway">
    <text evidence="1">Alkene biosynthesis; ethylene biosynthesis via 2-oxoglutarate.</text>
</comment>
<dbReference type="Pfam" id="PF03171">
    <property type="entry name" value="2OG-FeII_Oxy"/>
    <property type="match status" value="1"/>
</dbReference>
<comment type="catalytic activity">
    <reaction evidence="8">
        <text>2-oxoglutarate + O2 + 2 H(+) = ethene + 3 CO2 + H2O</text>
        <dbReference type="Rhea" id="RHEA:31523"/>
        <dbReference type="ChEBI" id="CHEBI:15377"/>
        <dbReference type="ChEBI" id="CHEBI:15378"/>
        <dbReference type="ChEBI" id="CHEBI:15379"/>
        <dbReference type="ChEBI" id="CHEBI:16526"/>
        <dbReference type="ChEBI" id="CHEBI:16810"/>
        <dbReference type="ChEBI" id="CHEBI:18153"/>
        <dbReference type="EC" id="1.13.12.19"/>
    </reaction>
</comment>
<dbReference type="PRINTS" id="PR00682">
    <property type="entry name" value="IPNSYNTHASE"/>
</dbReference>
<dbReference type="Pfam" id="PF14226">
    <property type="entry name" value="DIOX_N"/>
    <property type="match status" value="1"/>
</dbReference>
<comment type="similarity">
    <text evidence="10">Belongs to the iron/ascorbate-dependent oxidoreductase family.</text>
</comment>
<accession>A0A938B496</accession>
<dbReference type="InterPro" id="IPR044861">
    <property type="entry name" value="IPNS-like_FE2OG_OXY"/>
</dbReference>
<dbReference type="InterPro" id="IPR027443">
    <property type="entry name" value="IPNS-like_sf"/>
</dbReference>
<evidence type="ECO:0000313" key="13">
    <source>
        <dbReference type="Proteomes" id="UP000712673"/>
    </source>
</evidence>
<evidence type="ECO:0000256" key="4">
    <source>
        <dbReference type="ARBA" id="ARBA00019045"/>
    </source>
</evidence>
<evidence type="ECO:0000256" key="8">
    <source>
        <dbReference type="ARBA" id="ARBA00047725"/>
    </source>
</evidence>
<evidence type="ECO:0000256" key="10">
    <source>
        <dbReference type="RuleBase" id="RU003682"/>
    </source>
</evidence>
<dbReference type="GO" id="GO:0102276">
    <property type="term" value="F:2-oxoglutarate oxygenase/decarboxylase (ethylene-forming) activity"/>
    <property type="evidence" value="ECO:0007669"/>
    <property type="project" value="UniProtKB-EC"/>
</dbReference>
<dbReference type="SUPFAM" id="SSF51197">
    <property type="entry name" value="Clavaminate synthase-like"/>
    <property type="match status" value="1"/>
</dbReference>
<dbReference type="EC" id="1.13.12.19" evidence="3"/>
<evidence type="ECO:0000313" key="12">
    <source>
        <dbReference type="EMBL" id="MBM3224533.1"/>
    </source>
</evidence>
<keyword evidence="10" id="KW-0560">Oxidoreductase</keyword>
<evidence type="ECO:0000256" key="5">
    <source>
        <dbReference type="ARBA" id="ARBA00022666"/>
    </source>
</evidence>
<protein>
    <recommendedName>
        <fullName evidence="4">2-oxoglutarate-dependent ethylene/succinate-forming enzyme</fullName>
        <ecNumber evidence="3">1.13.12.19</ecNumber>
        <ecNumber evidence="2">1.14.20.7</ecNumber>
    </recommendedName>
    <alternativeName>
        <fullName evidence="6">2-oxoglutarate dioxygenase (ethylene-forming)</fullName>
    </alternativeName>
    <alternativeName>
        <fullName evidence="7">2-oxoglutarate/L-arginine monooxygenase/decarboxylase (succinate-forming)</fullName>
    </alternativeName>
</protein>
<feature type="domain" description="Fe2OG dioxygenase" evidence="11">
    <location>
        <begin position="192"/>
        <end position="293"/>
    </location>
</feature>
<keyword evidence="10" id="KW-0479">Metal-binding</keyword>
<dbReference type="InterPro" id="IPR050231">
    <property type="entry name" value="Iron_ascorbate_oxido_reductase"/>
</dbReference>
<dbReference type="Proteomes" id="UP000712673">
    <property type="component" value="Unassembled WGS sequence"/>
</dbReference>
<dbReference type="GO" id="GO:0046872">
    <property type="term" value="F:metal ion binding"/>
    <property type="evidence" value="ECO:0007669"/>
    <property type="project" value="UniProtKB-KW"/>
</dbReference>
<keyword evidence="10" id="KW-0408">Iron</keyword>
<dbReference type="EMBL" id="VGLS01000347">
    <property type="protein sequence ID" value="MBM3224533.1"/>
    <property type="molecule type" value="Genomic_DNA"/>
</dbReference>
<evidence type="ECO:0000259" key="11">
    <source>
        <dbReference type="PROSITE" id="PS51471"/>
    </source>
</evidence>
<dbReference type="GO" id="GO:0009693">
    <property type="term" value="P:ethylene biosynthetic process"/>
    <property type="evidence" value="ECO:0007669"/>
    <property type="project" value="UniProtKB-KW"/>
</dbReference>
<evidence type="ECO:0000256" key="7">
    <source>
        <dbReference type="ARBA" id="ARBA00031282"/>
    </source>
</evidence>
<comment type="caution">
    <text evidence="12">The sequence shown here is derived from an EMBL/GenBank/DDBJ whole genome shotgun (WGS) entry which is preliminary data.</text>
</comment>
<gene>
    <name evidence="12" type="ORF">FJZ47_12125</name>
</gene>
<dbReference type="AlphaFoldDB" id="A0A938B496"/>
<dbReference type="EC" id="1.14.20.7" evidence="2"/>
<evidence type="ECO:0000256" key="3">
    <source>
        <dbReference type="ARBA" id="ARBA00012531"/>
    </source>
</evidence>
<evidence type="ECO:0000256" key="9">
    <source>
        <dbReference type="ARBA" id="ARBA00049359"/>
    </source>
</evidence>
<dbReference type="Gene3D" id="2.60.120.330">
    <property type="entry name" value="B-lactam Antibiotic, Isopenicillin N Synthase, Chain"/>
    <property type="match status" value="1"/>
</dbReference>